<dbReference type="Gene3D" id="1.10.238.10">
    <property type="entry name" value="EF-hand"/>
    <property type="match status" value="3"/>
</dbReference>
<evidence type="ECO:0000313" key="6">
    <source>
        <dbReference type="Proteomes" id="UP001295684"/>
    </source>
</evidence>
<proteinExistence type="predicted"/>
<reference evidence="5" key="1">
    <citation type="submission" date="2023-07" db="EMBL/GenBank/DDBJ databases">
        <authorList>
            <consortium name="AG Swart"/>
            <person name="Singh M."/>
            <person name="Singh A."/>
            <person name="Seah K."/>
            <person name="Emmerich C."/>
        </authorList>
    </citation>
    <scope>NUCLEOTIDE SEQUENCE</scope>
    <source>
        <strain evidence="5">DP1</strain>
    </source>
</reference>
<dbReference type="GO" id="GO:0005509">
    <property type="term" value="F:calcium ion binding"/>
    <property type="evidence" value="ECO:0007669"/>
    <property type="project" value="InterPro"/>
</dbReference>
<feature type="domain" description="EF-hand" evidence="4">
    <location>
        <begin position="239"/>
        <end position="274"/>
    </location>
</feature>
<dbReference type="InterPro" id="IPR011992">
    <property type="entry name" value="EF-hand-dom_pair"/>
</dbReference>
<dbReference type="InterPro" id="IPR051581">
    <property type="entry name" value="Ca-bind"/>
</dbReference>
<evidence type="ECO:0000256" key="1">
    <source>
        <dbReference type="ARBA" id="ARBA00022723"/>
    </source>
</evidence>
<comment type="caution">
    <text evidence="5">The sequence shown here is derived from an EMBL/GenBank/DDBJ whole genome shotgun (WGS) entry which is preliminary data.</text>
</comment>
<dbReference type="Proteomes" id="UP001295684">
    <property type="component" value="Unassembled WGS sequence"/>
</dbReference>
<dbReference type="SUPFAM" id="SSF47473">
    <property type="entry name" value="EF-hand"/>
    <property type="match status" value="2"/>
</dbReference>
<dbReference type="Pfam" id="PF13499">
    <property type="entry name" value="EF-hand_7"/>
    <property type="match status" value="1"/>
</dbReference>
<organism evidence="5 6">
    <name type="scientific">Euplotes crassus</name>
    <dbReference type="NCBI Taxonomy" id="5936"/>
    <lineage>
        <taxon>Eukaryota</taxon>
        <taxon>Sar</taxon>
        <taxon>Alveolata</taxon>
        <taxon>Ciliophora</taxon>
        <taxon>Intramacronucleata</taxon>
        <taxon>Spirotrichea</taxon>
        <taxon>Hypotrichia</taxon>
        <taxon>Euplotida</taxon>
        <taxon>Euplotidae</taxon>
        <taxon>Moneuplotes</taxon>
    </lineage>
</organism>
<accession>A0AAD1UGG7</accession>
<dbReference type="EMBL" id="CAMPGE010007313">
    <property type="protein sequence ID" value="CAI2366232.1"/>
    <property type="molecule type" value="Genomic_DNA"/>
</dbReference>
<dbReference type="InterPro" id="IPR018247">
    <property type="entry name" value="EF_Hand_1_Ca_BS"/>
</dbReference>
<dbReference type="PROSITE" id="PS00018">
    <property type="entry name" value="EF_HAND_1"/>
    <property type="match status" value="2"/>
</dbReference>
<dbReference type="PANTHER" id="PTHR34524">
    <property type="entry name" value="CALCYPHOSIN"/>
    <property type="match status" value="1"/>
</dbReference>
<feature type="domain" description="EF-hand" evidence="4">
    <location>
        <begin position="275"/>
        <end position="310"/>
    </location>
</feature>
<dbReference type="AlphaFoldDB" id="A0AAD1UGG7"/>
<name>A0AAD1UGG7_EUPCR</name>
<dbReference type="InterPro" id="IPR002048">
    <property type="entry name" value="EF_hand_dom"/>
</dbReference>
<dbReference type="PROSITE" id="PS50222">
    <property type="entry name" value="EF_HAND_2"/>
    <property type="match status" value="3"/>
</dbReference>
<keyword evidence="2" id="KW-0677">Repeat</keyword>
<keyword evidence="6" id="KW-1185">Reference proteome</keyword>
<evidence type="ECO:0000313" key="5">
    <source>
        <dbReference type="EMBL" id="CAI2366232.1"/>
    </source>
</evidence>
<dbReference type="SMART" id="SM00054">
    <property type="entry name" value="EFh"/>
    <property type="match status" value="4"/>
</dbReference>
<evidence type="ECO:0000259" key="4">
    <source>
        <dbReference type="PROSITE" id="PS50222"/>
    </source>
</evidence>
<gene>
    <name evidence="5" type="ORF">ECRASSUSDP1_LOCUS7504</name>
</gene>
<feature type="domain" description="EF-hand" evidence="4">
    <location>
        <begin position="25"/>
        <end position="60"/>
    </location>
</feature>
<keyword evidence="1" id="KW-0479">Metal-binding</keyword>
<dbReference type="CDD" id="cd00051">
    <property type="entry name" value="EFh"/>
    <property type="match status" value="1"/>
</dbReference>
<keyword evidence="3" id="KW-0106">Calcium</keyword>
<dbReference type="PANTHER" id="PTHR34524:SF6">
    <property type="entry name" value="CALCYPHOSINE LIKE"/>
    <property type="match status" value="1"/>
</dbReference>
<evidence type="ECO:0000256" key="3">
    <source>
        <dbReference type="ARBA" id="ARBA00022837"/>
    </source>
</evidence>
<protein>
    <recommendedName>
        <fullName evidence="4">EF-hand domain-containing protein</fullName>
    </recommendedName>
</protein>
<sequence>MASTVERFITELKSKVSIKSPSSQSEESFLIKQFKFFDIYNSGTLSYDNFYRTIEKIGIIKDKEEVRQVFPELTGINEAGEIDYRAFSKSVYSAATATYQPPRTAVTAYSPSKSCVLDDKHSSHHILRSGMNSQDYPLATATHFYRPSTSAARKSVMNPDYINKESLEILNKVLDDPNYEGTEESEVESQVQPDPPITYNYGYEPEYYDKNQYSHKTATKSQILYVERFKEELNNRGGRGLVGLLKQFKLFDTDQSGYLDKYEFKKAVEDYEIYIHPKDLDNLFNSFDADMNGKIEYNEFLQSIAGALNKYRLQLVERAFDKLDPHDEGSIDLAEMFSVFDAYRHPDVASGKNDPEGALNEFKDTFEVYHNVLHDYDSSAKVTRTEFTDYYTYVSAQIENDVHFDLLMNGVWNLDNKNNYEEMPYAGSKCKISKIDSHSQWLSDHHRRMFGGDDGISQKGDTSWITTHQAKYRTDVPAPHVSAGVPTWPAGMQGSWQGGQMHEDQRLDAYYRRG</sequence>
<evidence type="ECO:0000256" key="2">
    <source>
        <dbReference type="ARBA" id="ARBA00022737"/>
    </source>
</evidence>